<name>A0A7K1SS60_9SPHI</name>
<proteinExistence type="predicted"/>
<gene>
    <name evidence="1" type="ORF">GO621_00140</name>
</gene>
<dbReference type="Proteomes" id="UP000462014">
    <property type="component" value="Unassembled WGS sequence"/>
</dbReference>
<sequence>MALIVNWSEEARVQFELIIDFLYYRWTEKEAKDFILKTEAVINVILNQPYLYPASNHNQIRKAVITKQTSVFYLMRNKEIYLITFWDNRQNPEQNPF</sequence>
<accession>A0A7K1SS60</accession>
<comment type="caution">
    <text evidence="1">The sequence shown here is derived from an EMBL/GenBank/DDBJ whole genome shotgun (WGS) entry which is preliminary data.</text>
</comment>
<dbReference type="AlphaFoldDB" id="A0A7K1SS60"/>
<evidence type="ECO:0008006" key="3">
    <source>
        <dbReference type="Google" id="ProtNLM"/>
    </source>
</evidence>
<reference evidence="1 2" key="1">
    <citation type="submission" date="2019-12" db="EMBL/GenBank/DDBJ databases">
        <title>Mucilaginibacter sp. HMF7410 genome sequencing and assembly.</title>
        <authorList>
            <person name="Kang H."/>
            <person name="Cha I."/>
            <person name="Kim H."/>
            <person name="Joh K."/>
        </authorList>
    </citation>
    <scope>NUCLEOTIDE SEQUENCE [LARGE SCALE GENOMIC DNA]</scope>
    <source>
        <strain evidence="1 2">HMF7410</strain>
    </source>
</reference>
<evidence type="ECO:0000313" key="1">
    <source>
        <dbReference type="EMBL" id="MVN19940.1"/>
    </source>
</evidence>
<dbReference type="InterPro" id="IPR035093">
    <property type="entry name" value="RelE/ParE_toxin_dom_sf"/>
</dbReference>
<dbReference type="RefSeq" id="WP_157562682.1">
    <property type="nucleotide sequence ID" value="NZ_WPIK01000001.1"/>
</dbReference>
<evidence type="ECO:0000313" key="2">
    <source>
        <dbReference type="Proteomes" id="UP000462014"/>
    </source>
</evidence>
<dbReference type="EMBL" id="WPIK01000001">
    <property type="protein sequence ID" value="MVN19940.1"/>
    <property type="molecule type" value="Genomic_DNA"/>
</dbReference>
<keyword evidence="2" id="KW-1185">Reference proteome</keyword>
<protein>
    <recommendedName>
        <fullName evidence="3">Type II toxin-antitoxin system RelE/ParE family toxin</fullName>
    </recommendedName>
</protein>
<dbReference type="Gene3D" id="3.30.2310.20">
    <property type="entry name" value="RelE-like"/>
    <property type="match status" value="1"/>
</dbReference>
<organism evidence="1 2">
    <name type="scientific">Mucilaginibacter arboris</name>
    <dbReference type="NCBI Taxonomy" id="2682090"/>
    <lineage>
        <taxon>Bacteria</taxon>
        <taxon>Pseudomonadati</taxon>
        <taxon>Bacteroidota</taxon>
        <taxon>Sphingobacteriia</taxon>
        <taxon>Sphingobacteriales</taxon>
        <taxon>Sphingobacteriaceae</taxon>
        <taxon>Mucilaginibacter</taxon>
    </lineage>
</organism>